<gene>
    <name evidence="2" type="ORF">CWM47_26715</name>
</gene>
<dbReference type="OrthoDB" id="9853579at2"/>
<sequence length="170" mass="18463">MRFLILLFFGITFLALNLCEAQGCASIQKFDAKDGIGYMGMVDIPAGTTTTKNTIYLFLLGKSVTKSDTSYSLNLGINAFGPSTKSNSKNITFQFDDGSTIVKVNQPLLVDSMGENVTVFSAEMDLDLADVLQMKNKVLVNIMLAESKASIPKLLSTSIKEVANCLPITW</sequence>
<feature type="chain" id="PRO_5014610002" evidence="1">
    <location>
        <begin position="22"/>
        <end position="170"/>
    </location>
</feature>
<dbReference type="Proteomes" id="UP000232883">
    <property type="component" value="Chromosome"/>
</dbReference>
<accession>A0A2K8Z5G2</accession>
<reference evidence="2 3" key="1">
    <citation type="submission" date="2017-11" db="EMBL/GenBank/DDBJ databases">
        <title>Taxonomic description and genome sequences of Spirosoma HA7 sp. nov., isolated from pollen microhabitat of Corylus avellana.</title>
        <authorList>
            <person name="Ambika Manirajan B."/>
            <person name="Suarez C."/>
            <person name="Ratering S."/>
            <person name="Geissler-Plaum R."/>
            <person name="Cardinale M."/>
            <person name="Sylvia S."/>
        </authorList>
    </citation>
    <scope>NUCLEOTIDE SEQUENCE [LARGE SCALE GENOMIC DNA]</scope>
    <source>
        <strain evidence="2 3">HA7</strain>
    </source>
</reference>
<name>A0A2K8Z5G2_9BACT</name>
<proteinExistence type="predicted"/>
<evidence type="ECO:0000256" key="1">
    <source>
        <dbReference type="SAM" id="SignalP"/>
    </source>
</evidence>
<keyword evidence="3" id="KW-1185">Reference proteome</keyword>
<organism evidence="2 3">
    <name type="scientific">Spirosoma pollinicola</name>
    <dbReference type="NCBI Taxonomy" id="2057025"/>
    <lineage>
        <taxon>Bacteria</taxon>
        <taxon>Pseudomonadati</taxon>
        <taxon>Bacteroidota</taxon>
        <taxon>Cytophagia</taxon>
        <taxon>Cytophagales</taxon>
        <taxon>Cytophagaceae</taxon>
        <taxon>Spirosoma</taxon>
    </lineage>
</organism>
<protein>
    <submittedName>
        <fullName evidence="2">Uncharacterized protein</fullName>
    </submittedName>
</protein>
<dbReference type="RefSeq" id="WP_100991604.1">
    <property type="nucleotide sequence ID" value="NZ_CP025096.1"/>
</dbReference>
<evidence type="ECO:0000313" key="2">
    <source>
        <dbReference type="EMBL" id="AUD05122.1"/>
    </source>
</evidence>
<keyword evidence="1" id="KW-0732">Signal</keyword>
<dbReference type="AlphaFoldDB" id="A0A2K8Z5G2"/>
<feature type="signal peptide" evidence="1">
    <location>
        <begin position="1"/>
        <end position="21"/>
    </location>
</feature>
<dbReference type="EMBL" id="CP025096">
    <property type="protein sequence ID" value="AUD05122.1"/>
    <property type="molecule type" value="Genomic_DNA"/>
</dbReference>
<evidence type="ECO:0000313" key="3">
    <source>
        <dbReference type="Proteomes" id="UP000232883"/>
    </source>
</evidence>
<dbReference type="KEGG" id="spir:CWM47_26715"/>